<name>D3AXP2_HETP5</name>
<protein>
    <submittedName>
        <fullName evidence="8">Pleckstrin domain-containing protein</fullName>
    </submittedName>
</protein>
<dbReference type="SMART" id="SM00233">
    <property type="entry name" value="PH"/>
    <property type="match status" value="1"/>
</dbReference>
<dbReference type="GO" id="GO:0008270">
    <property type="term" value="F:zinc ion binding"/>
    <property type="evidence" value="ECO:0007669"/>
    <property type="project" value="UniProtKB-KW"/>
</dbReference>
<dbReference type="OMA" id="AWIRCKY"/>
<dbReference type="FunFam" id="2.30.29.30:FF:000286">
    <property type="entry name" value="PH-protein kinase domain containing protein"/>
    <property type="match status" value="1"/>
</dbReference>
<dbReference type="RefSeq" id="XP_020437825.1">
    <property type="nucleotide sequence ID" value="XM_020571967.1"/>
</dbReference>
<keyword evidence="9" id="KW-1185">Reference proteome</keyword>
<comment type="caution">
    <text evidence="8">The sequence shown here is derived from an EMBL/GenBank/DDBJ whole genome shotgun (WGS) entry which is preliminary data.</text>
</comment>
<dbReference type="InterPro" id="IPR037278">
    <property type="entry name" value="ARFGAP/RecO"/>
</dbReference>
<gene>
    <name evidence="8" type="ORF">PPL_00949</name>
</gene>
<evidence type="ECO:0000259" key="7">
    <source>
        <dbReference type="PROSITE" id="PS50115"/>
    </source>
</evidence>
<dbReference type="GO" id="GO:0005547">
    <property type="term" value="F:phosphatidylinositol-3,4,5-trisphosphate binding"/>
    <property type="evidence" value="ECO:0007669"/>
    <property type="project" value="UniProtKB-ARBA"/>
</dbReference>
<dbReference type="PROSITE" id="PS50115">
    <property type="entry name" value="ARFGAP"/>
    <property type="match status" value="1"/>
</dbReference>
<dbReference type="GeneID" id="31356479"/>
<dbReference type="InterPro" id="IPR045258">
    <property type="entry name" value="ACAP1/2/3-like"/>
</dbReference>
<evidence type="ECO:0000256" key="5">
    <source>
        <dbReference type="PROSITE-ProRule" id="PRU00288"/>
    </source>
</evidence>
<accession>D3AXP2</accession>
<dbReference type="PRINTS" id="PR00405">
    <property type="entry name" value="REVINTRACTNG"/>
</dbReference>
<dbReference type="Gene3D" id="1.10.220.150">
    <property type="entry name" value="Arf GTPase activating protein"/>
    <property type="match status" value="1"/>
</dbReference>
<dbReference type="Proteomes" id="UP000001396">
    <property type="component" value="Unassembled WGS sequence"/>
</dbReference>
<evidence type="ECO:0000313" key="8">
    <source>
        <dbReference type="EMBL" id="EFA85719.1"/>
    </source>
</evidence>
<dbReference type="GO" id="GO:0005096">
    <property type="term" value="F:GTPase activator activity"/>
    <property type="evidence" value="ECO:0007669"/>
    <property type="project" value="UniProtKB-KW"/>
</dbReference>
<dbReference type="CDD" id="cd08832">
    <property type="entry name" value="ArfGap_ADAP"/>
    <property type="match status" value="1"/>
</dbReference>
<dbReference type="AlphaFoldDB" id="D3AXP2"/>
<proteinExistence type="predicted"/>
<feature type="domain" description="Arf-GAP" evidence="7">
    <location>
        <begin position="10"/>
        <end position="132"/>
    </location>
</feature>
<organism evidence="8 9">
    <name type="scientific">Heterostelium pallidum (strain ATCC 26659 / Pp 5 / PN500)</name>
    <name type="common">Cellular slime mold</name>
    <name type="synonym">Polysphondylium pallidum</name>
    <dbReference type="NCBI Taxonomy" id="670386"/>
    <lineage>
        <taxon>Eukaryota</taxon>
        <taxon>Amoebozoa</taxon>
        <taxon>Evosea</taxon>
        <taxon>Eumycetozoa</taxon>
        <taxon>Dictyostelia</taxon>
        <taxon>Acytosteliales</taxon>
        <taxon>Acytosteliaceae</taxon>
        <taxon>Heterostelium</taxon>
    </lineage>
</organism>
<evidence type="ECO:0000256" key="4">
    <source>
        <dbReference type="ARBA" id="ARBA00022833"/>
    </source>
</evidence>
<feature type="domain" description="PH" evidence="6">
    <location>
        <begin position="137"/>
        <end position="234"/>
    </location>
</feature>
<dbReference type="PANTHER" id="PTHR23180:SF160">
    <property type="entry name" value="ADP-RIBOSYLATION FACTOR GTPASE-ACTIVATING PROTEIN EFFECTOR PROTEIN 1"/>
    <property type="match status" value="1"/>
</dbReference>
<evidence type="ECO:0000259" key="6">
    <source>
        <dbReference type="PROSITE" id="PS50003"/>
    </source>
</evidence>
<keyword evidence="1" id="KW-0343">GTPase activation</keyword>
<dbReference type="FunCoup" id="D3AXP2">
    <property type="interactions" value="46"/>
</dbReference>
<dbReference type="Pfam" id="PF00169">
    <property type="entry name" value="PH"/>
    <property type="match status" value="1"/>
</dbReference>
<dbReference type="FunFam" id="1.10.220.150:FF:000009">
    <property type="entry name" value="stromal membrane-associated protein 1 isoform X1"/>
    <property type="match status" value="1"/>
</dbReference>
<dbReference type="SUPFAM" id="SSF50729">
    <property type="entry name" value="PH domain-like"/>
    <property type="match status" value="1"/>
</dbReference>
<evidence type="ECO:0000256" key="3">
    <source>
        <dbReference type="ARBA" id="ARBA00022771"/>
    </source>
</evidence>
<dbReference type="PROSITE" id="PS50003">
    <property type="entry name" value="PH_DOMAIN"/>
    <property type="match status" value="1"/>
</dbReference>
<dbReference type="InterPro" id="IPR011993">
    <property type="entry name" value="PH-like_dom_sf"/>
</dbReference>
<evidence type="ECO:0000256" key="2">
    <source>
        <dbReference type="ARBA" id="ARBA00022723"/>
    </source>
</evidence>
<evidence type="ECO:0000256" key="1">
    <source>
        <dbReference type="ARBA" id="ARBA00022468"/>
    </source>
</evidence>
<dbReference type="InterPro" id="IPR038508">
    <property type="entry name" value="ArfGAP_dom_sf"/>
</dbReference>
<dbReference type="InterPro" id="IPR001849">
    <property type="entry name" value="PH_domain"/>
</dbReference>
<dbReference type="EMBL" id="ADBJ01000004">
    <property type="protein sequence ID" value="EFA85719.1"/>
    <property type="molecule type" value="Genomic_DNA"/>
</dbReference>
<dbReference type="SMART" id="SM00105">
    <property type="entry name" value="ArfGap"/>
    <property type="match status" value="1"/>
</dbReference>
<dbReference type="SUPFAM" id="SSF57863">
    <property type="entry name" value="ArfGap/RecO-like zinc finger"/>
    <property type="match status" value="1"/>
</dbReference>
<keyword evidence="4" id="KW-0862">Zinc</keyword>
<dbReference type="STRING" id="670386.D3AXP2"/>
<dbReference type="PANTHER" id="PTHR23180">
    <property type="entry name" value="CENTAURIN/ARF"/>
    <property type="match status" value="1"/>
</dbReference>
<dbReference type="Gene3D" id="2.30.29.30">
    <property type="entry name" value="Pleckstrin-homology domain (PH domain)/Phosphotyrosine-binding domain (PTB)"/>
    <property type="match status" value="1"/>
</dbReference>
<evidence type="ECO:0000313" key="9">
    <source>
        <dbReference type="Proteomes" id="UP000001396"/>
    </source>
</evidence>
<keyword evidence="2" id="KW-0479">Metal-binding</keyword>
<keyword evidence="3 5" id="KW-0863">Zinc-finger</keyword>
<dbReference type="InParanoid" id="D3AXP2"/>
<sequence>MGSIVDEKQKERIKELLKLPENAICADCGSPDVQWASINLGVFICIVCAGVHRHLGVHISRVKSANLDSWKESEVDMMESTNNEKANREIWEAALPPGFIKPTYGDSIGLKEQWIIAKYSNKSFSPPNTKDAKRINFEVKEGWIVKKGEVVKSWKKRWLRLIDGEYLYYYKGPTEKSHCGFISLRESGQIDSVSEVDSKPYCFIISTPKRRYLISCNTGEDMFRWIEVLRQAVINMPPGTASNGGSGKIPKMSY</sequence>
<reference evidence="8 9" key="1">
    <citation type="journal article" date="2011" name="Genome Res.">
        <title>Phylogeny-wide analysis of social amoeba genomes highlights ancient origins for complex intercellular communication.</title>
        <authorList>
            <person name="Heidel A.J."/>
            <person name="Lawal H.M."/>
            <person name="Felder M."/>
            <person name="Schilde C."/>
            <person name="Helps N.R."/>
            <person name="Tunggal B."/>
            <person name="Rivero F."/>
            <person name="John U."/>
            <person name="Schleicher M."/>
            <person name="Eichinger L."/>
            <person name="Platzer M."/>
            <person name="Noegel A.A."/>
            <person name="Schaap P."/>
            <person name="Gloeckner G."/>
        </authorList>
    </citation>
    <scope>NUCLEOTIDE SEQUENCE [LARGE SCALE GENOMIC DNA]</scope>
    <source>
        <strain evidence="9">ATCC 26659 / Pp 5 / PN500</strain>
    </source>
</reference>
<dbReference type="InterPro" id="IPR001164">
    <property type="entry name" value="ArfGAP_dom"/>
</dbReference>
<dbReference type="Pfam" id="PF01412">
    <property type="entry name" value="ArfGap"/>
    <property type="match status" value="1"/>
</dbReference>
<dbReference type="CDD" id="cd00821">
    <property type="entry name" value="PH"/>
    <property type="match status" value="1"/>
</dbReference>